<dbReference type="OrthoDB" id="10308175at2759"/>
<evidence type="ECO:0000259" key="3">
    <source>
        <dbReference type="PROSITE" id="PS50026"/>
    </source>
</evidence>
<keyword evidence="2" id="KW-1133">Transmembrane helix</keyword>
<feature type="transmembrane region" description="Helical" evidence="2">
    <location>
        <begin position="223"/>
        <end position="249"/>
    </location>
</feature>
<evidence type="ECO:0000256" key="2">
    <source>
        <dbReference type="SAM" id="Phobius"/>
    </source>
</evidence>
<keyword evidence="5" id="KW-1185">Reference proteome</keyword>
<comment type="caution">
    <text evidence="1">Lacks conserved residue(s) required for the propagation of feature annotation.</text>
</comment>
<reference evidence="4" key="1">
    <citation type="submission" date="2022-01" db="EMBL/GenBank/DDBJ databases">
        <authorList>
            <person name="Braso-Vives M."/>
        </authorList>
    </citation>
    <scope>NUCLEOTIDE SEQUENCE</scope>
</reference>
<evidence type="ECO:0000313" key="4">
    <source>
        <dbReference type="EMBL" id="CAH1249584.1"/>
    </source>
</evidence>
<keyword evidence="2" id="KW-0472">Membrane</keyword>
<keyword evidence="1" id="KW-0245">EGF-like domain</keyword>
<gene>
    <name evidence="4" type="primary">Hypp8639</name>
    <name evidence="4" type="ORF">BLAG_LOCUS10632</name>
</gene>
<accession>A0A8J9Z839</accession>
<evidence type="ECO:0000256" key="1">
    <source>
        <dbReference type="PROSITE-ProRule" id="PRU00076"/>
    </source>
</evidence>
<proteinExistence type="predicted"/>
<dbReference type="EMBL" id="OV696702">
    <property type="protein sequence ID" value="CAH1249584.1"/>
    <property type="molecule type" value="Genomic_DNA"/>
</dbReference>
<dbReference type="Proteomes" id="UP000838412">
    <property type="component" value="Chromosome 17"/>
</dbReference>
<sequence length="364" mass="41034">MLLVPSPAYYRFPGDLKVYAHSTIQFIRQWDPRLGNQSSVEHLQFADAFKATVEPYYEKPKNSGFHNLEVVTLREGNTVRPHVVVDFRVMYNYTQLMTAGGYCNVLDMTGLPLQVRAGELIVDGTRSILGTEVTYPSHTEISDSALQLVLKQRNPCKYFDCSPGYSCKRDGDDFFCLSECLQKYCMNKALCIHQNGSLPSCRCEADPIGWYNGERCQLYIPHLWVLMAGGGAAGIIGLTIFVLSLCLCLQCCRPKSKPVEEPPLVKKPVKKKAGKKNLKMDHDNWSFGSDMDSESTWSDPDSLSRHNWYPGSSRLWFNSSYKKPMHPYAPGAVKPGYKWNPTLAIGKSHLGKVHILIDQQVSTY</sequence>
<protein>
    <submittedName>
        <fullName evidence="4">Hypp8639 protein</fullName>
    </submittedName>
</protein>
<dbReference type="PROSITE" id="PS50026">
    <property type="entry name" value="EGF_3"/>
    <property type="match status" value="1"/>
</dbReference>
<organism evidence="4 5">
    <name type="scientific">Branchiostoma lanceolatum</name>
    <name type="common">Common lancelet</name>
    <name type="synonym">Amphioxus lanceolatum</name>
    <dbReference type="NCBI Taxonomy" id="7740"/>
    <lineage>
        <taxon>Eukaryota</taxon>
        <taxon>Metazoa</taxon>
        <taxon>Chordata</taxon>
        <taxon>Cephalochordata</taxon>
        <taxon>Leptocardii</taxon>
        <taxon>Amphioxiformes</taxon>
        <taxon>Branchiostomatidae</taxon>
        <taxon>Branchiostoma</taxon>
    </lineage>
</organism>
<name>A0A8J9Z839_BRALA</name>
<evidence type="ECO:0000313" key="5">
    <source>
        <dbReference type="Proteomes" id="UP000838412"/>
    </source>
</evidence>
<feature type="domain" description="EGF-like" evidence="3">
    <location>
        <begin position="177"/>
        <end position="217"/>
    </location>
</feature>
<dbReference type="AlphaFoldDB" id="A0A8J9Z839"/>
<keyword evidence="2" id="KW-0812">Transmembrane</keyword>
<dbReference type="InterPro" id="IPR000742">
    <property type="entry name" value="EGF"/>
</dbReference>